<dbReference type="EMBL" id="MORL01000009">
    <property type="protein sequence ID" value="OIN57973.1"/>
    <property type="molecule type" value="Genomic_DNA"/>
</dbReference>
<dbReference type="RefSeq" id="WP_071504563.1">
    <property type="nucleotide sequence ID" value="NZ_MORL01000009.1"/>
</dbReference>
<proteinExistence type="predicted"/>
<gene>
    <name evidence="2" type="ORF">BLX24_17960</name>
</gene>
<protein>
    <submittedName>
        <fullName evidence="2">Uncharacterized protein</fullName>
    </submittedName>
</protein>
<dbReference type="AlphaFoldDB" id="A0A1S2VGW4"/>
<reference evidence="2 3" key="1">
    <citation type="submission" date="2016-10" db="EMBL/GenBank/DDBJ databases">
        <title>Arsenicibacter rosenii gen. nov., sp. nov., an efficient arsenic-methylating bacterium isolated from an arsenic-contaminated paddy soil.</title>
        <authorList>
            <person name="Huang K."/>
        </authorList>
    </citation>
    <scope>NUCLEOTIDE SEQUENCE [LARGE SCALE GENOMIC DNA]</scope>
    <source>
        <strain evidence="2 3">SM-1</strain>
    </source>
</reference>
<comment type="caution">
    <text evidence="2">The sequence shown here is derived from an EMBL/GenBank/DDBJ whole genome shotgun (WGS) entry which is preliminary data.</text>
</comment>
<accession>A0A1S2VGW4</accession>
<keyword evidence="1" id="KW-0732">Signal</keyword>
<feature type="chain" id="PRO_5010215328" evidence="1">
    <location>
        <begin position="24"/>
        <end position="67"/>
    </location>
</feature>
<evidence type="ECO:0000256" key="1">
    <source>
        <dbReference type="SAM" id="SignalP"/>
    </source>
</evidence>
<name>A0A1S2VGW4_9BACT</name>
<dbReference type="Proteomes" id="UP000181790">
    <property type="component" value="Unassembled WGS sequence"/>
</dbReference>
<organism evidence="2 3">
    <name type="scientific">Arsenicibacter rosenii</name>
    <dbReference type="NCBI Taxonomy" id="1750698"/>
    <lineage>
        <taxon>Bacteria</taxon>
        <taxon>Pseudomonadati</taxon>
        <taxon>Bacteroidota</taxon>
        <taxon>Cytophagia</taxon>
        <taxon>Cytophagales</taxon>
        <taxon>Spirosomataceae</taxon>
        <taxon>Arsenicibacter</taxon>
    </lineage>
</organism>
<feature type="signal peptide" evidence="1">
    <location>
        <begin position="1"/>
        <end position="23"/>
    </location>
</feature>
<evidence type="ECO:0000313" key="2">
    <source>
        <dbReference type="EMBL" id="OIN57973.1"/>
    </source>
</evidence>
<evidence type="ECO:0000313" key="3">
    <source>
        <dbReference type="Proteomes" id="UP000181790"/>
    </source>
</evidence>
<keyword evidence="3" id="KW-1185">Reference proteome</keyword>
<sequence length="67" mass="7635">MKKLGIIGLIFAMMLPLAETAEAALVSEQTTVFARPEQILRKRKGYRKKKGFLWGLFRKNNCGCPKH</sequence>